<gene>
    <name evidence="1" type="ORF">A2527_05130</name>
</gene>
<evidence type="ECO:0000313" key="2">
    <source>
        <dbReference type="Proteomes" id="UP000178449"/>
    </source>
</evidence>
<accession>A0A1F6G9W4</accession>
<proteinExistence type="predicted"/>
<evidence type="ECO:0000313" key="1">
    <source>
        <dbReference type="EMBL" id="OGG94888.1"/>
    </source>
</evidence>
<comment type="caution">
    <text evidence="1">The sequence shown here is derived from an EMBL/GenBank/DDBJ whole genome shotgun (WGS) entry which is preliminary data.</text>
</comment>
<reference evidence="1 2" key="1">
    <citation type="journal article" date="2016" name="Nat. Commun.">
        <title>Thousands of microbial genomes shed light on interconnected biogeochemical processes in an aquifer system.</title>
        <authorList>
            <person name="Anantharaman K."/>
            <person name="Brown C.T."/>
            <person name="Hug L.A."/>
            <person name="Sharon I."/>
            <person name="Castelle C.J."/>
            <person name="Probst A.J."/>
            <person name="Thomas B.C."/>
            <person name="Singh A."/>
            <person name="Wilkins M.J."/>
            <person name="Karaoz U."/>
            <person name="Brodie E.L."/>
            <person name="Williams K.H."/>
            <person name="Hubbard S.S."/>
            <person name="Banfield J.F."/>
        </authorList>
    </citation>
    <scope>NUCLEOTIDE SEQUENCE [LARGE SCALE GENOMIC DNA]</scope>
</reference>
<name>A0A1F6G9W4_9PROT</name>
<dbReference type="AlphaFoldDB" id="A0A1F6G9W4"/>
<dbReference type="Proteomes" id="UP000178449">
    <property type="component" value="Unassembled WGS sequence"/>
</dbReference>
<sequence>MNDWINQFFVSLYKIPWVRQRWAKGFKAHSPSVHPFTPLSKPLAQSRLALITTGGVHLKTDPPFNMENPEGDASLRVFPRNTPFSELTITHKYYDHEDADQDLGCVLPILPLEQALTKGRLLAAGPTVYSCMGHILGAELERLLKETLPELVARLKAEEVDLCFITPA</sequence>
<organism evidence="1 2">
    <name type="scientific">Candidatus Lambdaproteobacteria bacterium RIFOXYD2_FULL_50_16</name>
    <dbReference type="NCBI Taxonomy" id="1817772"/>
    <lineage>
        <taxon>Bacteria</taxon>
        <taxon>Pseudomonadati</taxon>
        <taxon>Pseudomonadota</taxon>
        <taxon>Candidatus Lambdaproteobacteria</taxon>
    </lineage>
</organism>
<dbReference type="STRING" id="1817772.A2527_05130"/>
<protein>
    <recommendedName>
        <fullName evidence="3">Selenoprotein B glycine/betaine/sarcosine/D-proline reductase</fullName>
    </recommendedName>
</protein>
<evidence type="ECO:0008006" key="3">
    <source>
        <dbReference type="Google" id="ProtNLM"/>
    </source>
</evidence>
<dbReference type="EMBL" id="MFNE01000032">
    <property type="protein sequence ID" value="OGG94888.1"/>
    <property type="molecule type" value="Genomic_DNA"/>
</dbReference>